<feature type="transmembrane region" description="Helical" evidence="1">
    <location>
        <begin position="217"/>
        <end position="238"/>
    </location>
</feature>
<dbReference type="Gene3D" id="1.10.238.10">
    <property type="entry name" value="EF-hand"/>
    <property type="match status" value="1"/>
</dbReference>
<name>B8C8A3_THAPS</name>
<dbReference type="SUPFAM" id="SSF47473">
    <property type="entry name" value="EF-hand"/>
    <property type="match status" value="1"/>
</dbReference>
<dbReference type="Proteomes" id="UP000001449">
    <property type="component" value="Chromosome 9"/>
</dbReference>
<evidence type="ECO:0000256" key="1">
    <source>
        <dbReference type="SAM" id="Phobius"/>
    </source>
</evidence>
<evidence type="ECO:0000313" key="4">
    <source>
        <dbReference type="Proteomes" id="UP000001449"/>
    </source>
</evidence>
<dbReference type="PROSITE" id="PS50222">
    <property type="entry name" value="EF_HAND_2"/>
    <property type="match status" value="1"/>
</dbReference>
<dbReference type="OMA" id="FTTANER"/>
<dbReference type="AlphaFoldDB" id="B8C8A3"/>
<dbReference type="CDD" id="cd00051">
    <property type="entry name" value="EFh"/>
    <property type="match status" value="1"/>
</dbReference>
<dbReference type="PaxDb" id="35128-Thaps8058"/>
<gene>
    <name evidence="3" type="ORF">THAPSDRAFT_8058</name>
</gene>
<sequence>MKLTIGASTEAIFFKNGGGSPNEDKKGSAVGMIGPFSWSCGGGVSMSMSMLMVDVSIVMADVMPPPLPPPHSRILNILNGAVLLQTKQLIGGMALRIEARQGGGERGKWSGGWLSSNVFTADNAAAAASYTKEQAKVLASMLADGNTSIRVLALVGGIAMTITSAFGVWNRFLGLNWISAIVEVYCCILGMAIVCLEARSAKIPLLPKKVTDRYEAYMRKYALFLSFVSGRGGLYFVAGTLQLSQLSLVDLLVGGYMALIGVTYVIIGKQTSSKLSELRKSALSEPLLRKKFAIADKSNCGSLSIEEFKHMMTTEFGIDFTTRELEVSFNHMDSVHERDGRVTLDEFLQWWTTCDFDDASMAEFGLSV</sequence>
<accession>B8C8A3</accession>
<feature type="domain" description="EF-hand" evidence="2">
    <location>
        <begin position="283"/>
        <end position="318"/>
    </location>
</feature>
<dbReference type="InParanoid" id="B8C8A3"/>
<dbReference type="HOGENOM" id="CLU_753356_0_0_1"/>
<dbReference type="KEGG" id="tps:THAPSDRAFT_8058"/>
<dbReference type="Pfam" id="PF13499">
    <property type="entry name" value="EF-hand_7"/>
    <property type="match status" value="1"/>
</dbReference>
<feature type="transmembrane region" description="Helical" evidence="1">
    <location>
        <begin position="151"/>
        <end position="169"/>
    </location>
</feature>
<reference evidence="3 4" key="2">
    <citation type="journal article" date="2008" name="Nature">
        <title>The Phaeodactylum genome reveals the evolutionary history of diatom genomes.</title>
        <authorList>
            <person name="Bowler C."/>
            <person name="Allen A.E."/>
            <person name="Badger J.H."/>
            <person name="Grimwood J."/>
            <person name="Jabbari K."/>
            <person name="Kuo A."/>
            <person name="Maheswari U."/>
            <person name="Martens C."/>
            <person name="Maumus F."/>
            <person name="Otillar R.P."/>
            <person name="Rayko E."/>
            <person name="Salamov A."/>
            <person name="Vandepoele K."/>
            <person name="Beszteri B."/>
            <person name="Gruber A."/>
            <person name="Heijde M."/>
            <person name="Katinka M."/>
            <person name="Mock T."/>
            <person name="Valentin K."/>
            <person name="Verret F."/>
            <person name="Berges J.A."/>
            <person name="Brownlee C."/>
            <person name="Cadoret J.P."/>
            <person name="Chiovitti A."/>
            <person name="Choi C.J."/>
            <person name="Coesel S."/>
            <person name="De Martino A."/>
            <person name="Detter J.C."/>
            <person name="Durkin C."/>
            <person name="Falciatore A."/>
            <person name="Fournet J."/>
            <person name="Haruta M."/>
            <person name="Huysman M.J."/>
            <person name="Jenkins B.D."/>
            <person name="Jiroutova K."/>
            <person name="Jorgensen R.E."/>
            <person name="Joubert Y."/>
            <person name="Kaplan A."/>
            <person name="Kroger N."/>
            <person name="Kroth P.G."/>
            <person name="La Roche J."/>
            <person name="Lindquist E."/>
            <person name="Lommer M."/>
            <person name="Martin-Jezequel V."/>
            <person name="Lopez P.J."/>
            <person name="Lucas S."/>
            <person name="Mangogna M."/>
            <person name="McGinnis K."/>
            <person name="Medlin L.K."/>
            <person name="Montsant A."/>
            <person name="Oudot-Le Secq M.P."/>
            <person name="Napoli C."/>
            <person name="Obornik M."/>
            <person name="Parker M.S."/>
            <person name="Petit J.L."/>
            <person name="Porcel B.M."/>
            <person name="Poulsen N."/>
            <person name="Robison M."/>
            <person name="Rychlewski L."/>
            <person name="Rynearson T.A."/>
            <person name="Schmutz J."/>
            <person name="Shapiro H."/>
            <person name="Siaut M."/>
            <person name="Stanley M."/>
            <person name="Sussman M.R."/>
            <person name="Taylor A.R."/>
            <person name="Vardi A."/>
            <person name="von Dassow P."/>
            <person name="Vyverman W."/>
            <person name="Willis A."/>
            <person name="Wyrwicz L.S."/>
            <person name="Rokhsar D.S."/>
            <person name="Weissenbach J."/>
            <person name="Armbrust E.V."/>
            <person name="Green B.R."/>
            <person name="Van de Peer Y."/>
            <person name="Grigoriev I.V."/>
        </authorList>
    </citation>
    <scope>NUCLEOTIDE SEQUENCE [LARGE SCALE GENOMIC DNA]</scope>
    <source>
        <strain evidence="3 4">CCMP1335</strain>
    </source>
</reference>
<dbReference type="GeneID" id="7453046"/>
<dbReference type="RefSeq" id="XP_002292476.1">
    <property type="nucleotide sequence ID" value="XM_002292440.1"/>
</dbReference>
<proteinExistence type="predicted"/>
<feature type="transmembrane region" description="Helical" evidence="1">
    <location>
        <begin position="175"/>
        <end position="196"/>
    </location>
</feature>
<feature type="transmembrane region" description="Helical" evidence="1">
    <location>
        <begin position="244"/>
        <end position="267"/>
    </location>
</feature>
<keyword evidence="1" id="KW-1133">Transmembrane helix</keyword>
<protein>
    <recommendedName>
        <fullName evidence="2">EF-hand domain-containing protein</fullName>
    </recommendedName>
</protein>
<dbReference type="GO" id="GO:0005509">
    <property type="term" value="F:calcium ion binding"/>
    <property type="evidence" value="ECO:0007669"/>
    <property type="project" value="InterPro"/>
</dbReference>
<dbReference type="EMBL" id="CM000645">
    <property type="protein sequence ID" value="EED90451.1"/>
    <property type="molecule type" value="Genomic_DNA"/>
</dbReference>
<keyword evidence="4" id="KW-1185">Reference proteome</keyword>
<reference evidence="3 4" key="1">
    <citation type="journal article" date="2004" name="Science">
        <title>The genome of the diatom Thalassiosira pseudonana: ecology, evolution, and metabolism.</title>
        <authorList>
            <person name="Armbrust E.V."/>
            <person name="Berges J.A."/>
            <person name="Bowler C."/>
            <person name="Green B.R."/>
            <person name="Martinez D."/>
            <person name="Putnam N.H."/>
            <person name="Zhou S."/>
            <person name="Allen A.E."/>
            <person name="Apt K.E."/>
            <person name="Bechner M."/>
            <person name="Brzezinski M.A."/>
            <person name="Chaal B.K."/>
            <person name="Chiovitti A."/>
            <person name="Davis A.K."/>
            <person name="Demarest M.S."/>
            <person name="Detter J.C."/>
            <person name="Glavina T."/>
            <person name="Goodstein D."/>
            <person name="Hadi M.Z."/>
            <person name="Hellsten U."/>
            <person name="Hildebrand M."/>
            <person name="Jenkins B.D."/>
            <person name="Jurka J."/>
            <person name="Kapitonov V.V."/>
            <person name="Kroger N."/>
            <person name="Lau W.W."/>
            <person name="Lane T.W."/>
            <person name="Larimer F.W."/>
            <person name="Lippmeier J.C."/>
            <person name="Lucas S."/>
            <person name="Medina M."/>
            <person name="Montsant A."/>
            <person name="Obornik M."/>
            <person name="Parker M.S."/>
            <person name="Palenik B."/>
            <person name="Pazour G.J."/>
            <person name="Richardson P.M."/>
            <person name="Rynearson T.A."/>
            <person name="Saito M.A."/>
            <person name="Schwartz D.C."/>
            <person name="Thamatrakoln K."/>
            <person name="Valentin K."/>
            <person name="Vardi A."/>
            <person name="Wilkerson F.P."/>
            <person name="Rokhsar D.S."/>
        </authorList>
    </citation>
    <scope>NUCLEOTIDE SEQUENCE [LARGE SCALE GENOMIC DNA]</scope>
    <source>
        <strain evidence="3 4">CCMP1335</strain>
    </source>
</reference>
<keyword evidence="1" id="KW-0812">Transmembrane</keyword>
<dbReference type="eggNOG" id="ENOG502QYZP">
    <property type="taxonomic scope" value="Eukaryota"/>
</dbReference>
<evidence type="ECO:0000259" key="2">
    <source>
        <dbReference type="PROSITE" id="PS50222"/>
    </source>
</evidence>
<dbReference type="InterPro" id="IPR002048">
    <property type="entry name" value="EF_hand_dom"/>
</dbReference>
<evidence type="ECO:0000313" key="3">
    <source>
        <dbReference type="EMBL" id="EED90451.1"/>
    </source>
</evidence>
<organism evidence="3 4">
    <name type="scientific">Thalassiosira pseudonana</name>
    <name type="common">Marine diatom</name>
    <name type="synonym">Cyclotella nana</name>
    <dbReference type="NCBI Taxonomy" id="35128"/>
    <lineage>
        <taxon>Eukaryota</taxon>
        <taxon>Sar</taxon>
        <taxon>Stramenopiles</taxon>
        <taxon>Ochrophyta</taxon>
        <taxon>Bacillariophyta</taxon>
        <taxon>Coscinodiscophyceae</taxon>
        <taxon>Thalassiosirophycidae</taxon>
        <taxon>Thalassiosirales</taxon>
        <taxon>Thalassiosiraceae</taxon>
        <taxon>Thalassiosira</taxon>
    </lineage>
</organism>
<keyword evidence="1" id="KW-0472">Membrane</keyword>
<dbReference type="InterPro" id="IPR011992">
    <property type="entry name" value="EF-hand-dom_pair"/>
</dbReference>